<accession>A0A0E9X3G1</accession>
<reference evidence="1" key="2">
    <citation type="journal article" date="2015" name="Fish Shellfish Immunol.">
        <title>Early steps in the European eel (Anguilla anguilla)-Vibrio vulnificus interaction in the gills: Role of the RtxA13 toxin.</title>
        <authorList>
            <person name="Callol A."/>
            <person name="Pajuelo D."/>
            <person name="Ebbesson L."/>
            <person name="Teles M."/>
            <person name="MacKenzie S."/>
            <person name="Amaro C."/>
        </authorList>
    </citation>
    <scope>NUCLEOTIDE SEQUENCE</scope>
</reference>
<evidence type="ECO:0000313" key="1">
    <source>
        <dbReference type="EMBL" id="JAH97016.1"/>
    </source>
</evidence>
<name>A0A0E9X3G1_ANGAN</name>
<dbReference type="AlphaFoldDB" id="A0A0E9X3G1"/>
<protein>
    <submittedName>
        <fullName evidence="1">Uncharacterized protein</fullName>
    </submittedName>
</protein>
<proteinExistence type="predicted"/>
<organism evidence="1">
    <name type="scientific">Anguilla anguilla</name>
    <name type="common">European freshwater eel</name>
    <name type="synonym">Muraena anguilla</name>
    <dbReference type="NCBI Taxonomy" id="7936"/>
    <lineage>
        <taxon>Eukaryota</taxon>
        <taxon>Metazoa</taxon>
        <taxon>Chordata</taxon>
        <taxon>Craniata</taxon>
        <taxon>Vertebrata</taxon>
        <taxon>Euteleostomi</taxon>
        <taxon>Actinopterygii</taxon>
        <taxon>Neopterygii</taxon>
        <taxon>Teleostei</taxon>
        <taxon>Anguilliformes</taxon>
        <taxon>Anguillidae</taxon>
        <taxon>Anguilla</taxon>
    </lineage>
</organism>
<sequence>MKRRFNKQTDRHDLMDLLPKSFQSVVFSEMHSAQYSPPWDFLTLSVYLAVPTLQNTRS</sequence>
<reference evidence="1" key="1">
    <citation type="submission" date="2014-11" db="EMBL/GenBank/DDBJ databases">
        <authorList>
            <person name="Amaro Gonzalez C."/>
        </authorList>
    </citation>
    <scope>NUCLEOTIDE SEQUENCE</scope>
</reference>
<dbReference type="EMBL" id="GBXM01011561">
    <property type="protein sequence ID" value="JAH97016.1"/>
    <property type="molecule type" value="Transcribed_RNA"/>
</dbReference>